<feature type="region of interest" description="Disordered" evidence="1">
    <location>
        <begin position="1"/>
        <end position="49"/>
    </location>
</feature>
<protein>
    <recommendedName>
        <fullName evidence="4">EF-hand domain-containing protein</fullName>
    </recommendedName>
</protein>
<evidence type="ECO:0000313" key="2">
    <source>
        <dbReference type="EMBL" id="MFC7333903.1"/>
    </source>
</evidence>
<evidence type="ECO:0000256" key="1">
    <source>
        <dbReference type="SAM" id="MobiDB-lite"/>
    </source>
</evidence>
<feature type="region of interest" description="Disordered" evidence="1">
    <location>
        <begin position="66"/>
        <end position="136"/>
    </location>
</feature>
<comment type="caution">
    <text evidence="2">The sequence shown here is derived from an EMBL/GenBank/DDBJ whole genome shotgun (WGS) entry which is preliminary data.</text>
</comment>
<dbReference type="Proteomes" id="UP001596456">
    <property type="component" value="Unassembled WGS sequence"/>
</dbReference>
<gene>
    <name evidence="2" type="ORF">ACFQPS_12085</name>
</gene>
<accession>A0ABW2KV37</accession>
<feature type="compositionally biased region" description="Gly residues" evidence="1">
    <location>
        <begin position="103"/>
        <end position="121"/>
    </location>
</feature>
<dbReference type="InterPro" id="IPR018247">
    <property type="entry name" value="EF_Hand_1_Ca_BS"/>
</dbReference>
<name>A0ABW2KV37_9PROT</name>
<evidence type="ECO:0008006" key="4">
    <source>
        <dbReference type="Google" id="ProtNLM"/>
    </source>
</evidence>
<feature type="compositionally biased region" description="Gly residues" evidence="1">
    <location>
        <begin position="193"/>
        <end position="205"/>
    </location>
</feature>
<organism evidence="2 3">
    <name type="scientific">Rhodocista pekingensis</name>
    <dbReference type="NCBI Taxonomy" id="201185"/>
    <lineage>
        <taxon>Bacteria</taxon>
        <taxon>Pseudomonadati</taxon>
        <taxon>Pseudomonadota</taxon>
        <taxon>Alphaproteobacteria</taxon>
        <taxon>Rhodospirillales</taxon>
        <taxon>Azospirillaceae</taxon>
        <taxon>Rhodocista</taxon>
    </lineage>
</organism>
<dbReference type="PROSITE" id="PS00018">
    <property type="entry name" value="EF_HAND_1"/>
    <property type="match status" value="1"/>
</dbReference>
<evidence type="ECO:0000313" key="3">
    <source>
        <dbReference type="Proteomes" id="UP001596456"/>
    </source>
</evidence>
<feature type="compositionally biased region" description="Basic and acidic residues" evidence="1">
    <location>
        <begin position="8"/>
        <end position="28"/>
    </location>
</feature>
<keyword evidence="3" id="KW-1185">Reference proteome</keyword>
<sequence length="219" mass="21878">MISGAPARTDEDRRVPDTDAAAKPDARIARVRVRQGRQDGASGRGRVSLAEAEADAAALFDRLDSDGSGALVSTEADAARPPLRSGGPGGDGDLRRPPDATQGGRGPGGKGPGGSGPGARGGAAVRESPVMAADSNADFRVTRDELVAQVLRTLHWIDSDHDGALTPQEVTAGLVAVQQLPQPGSGGDRRPPGGRGGPGGGGPGGRAMPVSGDAVEGHV</sequence>
<dbReference type="RefSeq" id="WP_377359282.1">
    <property type="nucleotide sequence ID" value="NZ_JBHTCM010000010.1"/>
</dbReference>
<reference evidence="3" key="1">
    <citation type="journal article" date="2019" name="Int. J. Syst. Evol. Microbiol.">
        <title>The Global Catalogue of Microorganisms (GCM) 10K type strain sequencing project: providing services to taxonomists for standard genome sequencing and annotation.</title>
        <authorList>
            <consortium name="The Broad Institute Genomics Platform"/>
            <consortium name="The Broad Institute Genome Sequencing Center for Infectious Disease"/>
            <person name="Wu L."/>
            <person name="Ma J."/>
        </authorList>
    </citation>
    <scope>NUCLEOTIDE SEQUENCE [LARGE SCALE GENOMIC DNA]</scope>
    <source>
        <strain evidence="3">CGMCC 1.16275</strain>
    </source>
</reference>
<dbReference type="EMBL" id="JBHTCM010000010">
    <property type="protein sequence ID" value="MFC7333903.1"/>
    <property type="molecule type" value="Genomic_DNA"/>
</dbReference>
<proteinExistence type="predicted"/>
<feature type="region of interest" description="Disordered" evidence="1">
    <location>
        <begin position="179"/>
        <end position="219"/>
    </location>
</feature>